<keyword evidence="1" id="KW-0805">Transcription regulation</keyword>
<dbReference type="RefSeq" id="WP_102828925.1">
    <property type="nucleotide sequence ID" value="NZ_CP065721.1"/>
</dbReference>
<dbReference type="GO" id="GO:0003700">
    <property type="term" value="F:DNA-binding transcription factor activity"/>
    <property type="evidence" value="ECO:0007669"/>
    <property type="project" value="InterPro"/>
</dbReference>
<dbReference type="PRINTS" id="PR00778">
    <property type="entry name" value="HTHARSR"/>
</dbReference>
<dbReference type="NCBIfam" id="NF033788">
    <property type="entry name" value="HTH_metalloreg"/>
    <property type="match status" value="1"/>
</dbReference>
<evidence type="ECO:0000313" key="5">
    <source>
        <dbReference type="EMBL" id="PNF76371.1"/>
    </source>
</evidence>
<evidence type="ECO:0000313" key="6">
    <source>
        <dbReference type="Proteomes" id="UP000235881"/>
    </source>
</evidence>
<dbReference type="SMART" id="SM00418">
    <property type="entry name" value="HTH_ARSR"/>
    <property type="match status" value="1"/>
</dbReference>
<sequence>MTLASAELDIQRLRDSAAAAGQLLRTLANPDRLLLLCQLSQGERNVSDMEQLLGIQQPTLSQQLAVLRREGLVETRRDGKQIFYRISSPEALAVIATLYQLFCGSEQ</sequence>
<dbReference type="PANTHER" id="PTHR43132">
    <property type="entry name" value="ARSENICAL RESISTANCE OPERON REPRESSOR ARSR-RELATED"/>
    <property type="match status" value="1"/>
</dbReference>
<dbReference type="Pfam" id="PF01022">
    <property type="entry name" value="HTH_5"/>
    <property type="match status" value="1"/>
</dbReference>
<evidence type="ECO:0000256" key="1">
    <source>
        <dbReference type="ARBA" id="ARBA00023015"/>
    </source>
</evidence>
<dbReference type="EMBL" id="POUK01000004">
    <property type="protein sequence ID" value="PNF76371.1"/>
    <property type="molecule type" value="Genomic_DNA"/>
</dbReference>
<dbReference type="GO" id="GO:0003677">
    <property type="term" value="F:DNA binding"/>
    <property type="evidence" value="ECO:0007669"/>
    <property type="project" value="UniProtKB-KW"/>
</dbReference>
<organism evidence="5 6">
    <name type="scientific">Stutzerimonas degradans</name>
    <dbReference type="NCBI Taxonomy" id="2968968"/>
    <lineage>
        <taxon>Bacteria</taxon>
        <taxon>Pseudomonadati</taxon>
        <taxon>Pseudomonadota</taxon>
        <taxon>Gammaproteobacteria</taxon>
        <taxon>Pseudomonadales</taxon>
        <taxon>Pseudomonadaceae</taxon>
        <taxon>Stutzerimonas</taxon>
    </lineage>
</organism>
<comment type="caution">
    <text evidence="5">The sequence shown here is derived from an EMBL/GenBank/DDBJ whole genome shotgun (WGS) entry which is preliminary data.</text>
</comment>
<evidence type="ECO:0000259" key="4">
    <source>
        <dbReference type="PROSITE" id="PS50987"/>
    </source>
</evidence>
<dbReference type="Proteomes" id="UP000235881">
    <property type="component" value="Unassembled WGS sequence"/>
</dbReference>
<dbReference type="SUPFAM" id="SSF46785">
    <property type="entry name" value="Winged helix' DNA-binding domain"/>
    <property type="match status" value="1"/>
</dbReference>
<keyword evidence="2" id="KW-0238">DNA-binding</keyword>
<dbReference type="InterPro" id="IPR011991">
    <property type="entry name" value="ArsR-like_HTH"/>
</dbReference>
<dbReference type="Gene3D" id="1.10.10.10">
    <property type="entry name" value="Winged helix-like DNA-binding domain superfamily/Winged helix DNA-binding domain"/>
    <property type="match status" value="1"/>
</dbReference>
<dbReference type="PROSITE" id="PS50987">
    <property type="entry name" value="HTH_ARSR_2"/>
    <property type="match status" value="1"/>
</dbReference>
<reference evidence="5 6" key="1">
    <citation type="submission" date="2018-01" db="EMBL/GenBank/DDBJ databases">
        <title>Denitrification phenotypes of diverse strains of Pseudomonas stutzeri.</title>
        <authorList>
            <person name="Milligan D.A."/>
            <person name="Bergaust L."/>
            <person name="Bakken L.R."/>
            <person name="Frostegard A."/>
        </authorList>
    </citation>
    <scope>NUCLEOTIDE SEQUENCE [LARGE SCALE GENOMIC DNA]</scope>
    <source>
        <strain evidence="5 6">DSM 50238</strain>
    </source>
</reference>
<evidence type="ECO:0000256" key="2">
    <source>
        <dbReference type="ARBA" id="ARBA00023125"/>
    </source>
</evidence>
<dbReference type="InterPro" id="IPR051011">
    <property type="entry name" value="Metal_resp_trans_reg"/>
</dbReference>
<accession>A0A8E2QF83</accession>
<feature type="domain" description="HTH arsR-type" evidence="4">
    <location>
        <begin position="13"/>
        <end position="106"/>
    </location>
</feature>
<protein>
    <submittedName>
        <fullName evidence="5">Transcriptional regulator</fullName>
    </submittedName>
</protein>
<dbReference type="AlphaFoldDB" id="A0A8E2QF83"/>
<evidence type="ECO:0000256" key="3">
    <source>
        <dbReference type="ARBA" id="ARBA00023163"/>
    </source>
</evidence>
<dbReference type="InterPro" id="IPR036390">
    <property type="entry name" value="WH_DNA-bd_sf"/>
</dbReference>
<dbReference type="PANTHER" id="PTHR43132:SF2">
    <property type="entry name" value="ARSENICAL RESISTANCE OPERON REPRESSOR ARSR-RELATED"/>
    <property type="match status" value="1"/>
</dbReference>
<dbReference type="InterPro" id="IPR036388">
    <property type="entry name" value="WH-like_DNA-bd_sf"/>
</dbReference>
<gene>
    <name evidence="5" type="ORF">CXK95_13295</name>
</gene>
<keyword evidence="3" id="KW-0804">Transcription</keyword>
<proteinExistence type="predicted"/>
<dbReference type="CDD" id="cd00090">
    <property type="entry name" value="HTH_ARSR"/>
    <property type="match status" value="1"/>
</dbReference>
<name>A0A8E2QF83_9GAMM</name>
<dbReference type="InterPro" id="IPR001845">
    <property type="entry name" value="HTH_ArsR_DNA-bd_dom"/>
</dbReference>
<keyword evidence="6" id="KW-1185">Reference proteome</keyword>